<name>A0A1Q9LRD6_9PSEU</name>
<feature type="domain" description="DUF2510" evidence="3">
    <location>
        <begin position="65"/>
        <end position="92"/>
    </location>
</feature>
<dbReference type="AlphaFoldDB" id="A0A1Q9LRD6"/>
<proteinExistence type="predicted"/>
<evidence type="ECO:0000259" key="3">
    <source>
        <dbReference type="Pfam" id="PF10708"/>
    </source>
</evidence>
<dbReference type="OrthoDB" id="4737208at2"/>
<feature type="transmembrane region" description="Helical" evidence="2">
    <location>
        <begin position="144"/>
        <end position="164"/>
    </location>
</feature>
<accession>A0A1Q9LRD6</accession>
<evidence type="ECO:0000313" key="4">
    <source>
        <dbReference type="EMBL" id="OLR94582.1"/>
    </source>
</evidence>
<gene>
    <name evidence="4" type="ORF">BJP25_12660</name>
</gene>
<comment type="caution">
    <text evidence="4">The sequence shown here is derived from an EMBL/GenBank/DDBJ whole genome shotgun (WGS) entry which is preliminary data.</text>
</comment>
<evidence type="ECO:0000313" key="5">
    <source>
        <dbReference type="Proteomes" id="UP000186040"/>
    </source>
</evidence>
<reference evidence="4 5" key="1">
    <citation type="submission" date="2016-10" db="EMBL/GenBank/DDBJ databases">
        <title>The Draft Genome Sequence of Actinokineospora bangkokensis 44EHWT reveals the biosynthetic pathway of antifungal compounds Thailandins with unusual extender unit butylmalonyl-CoA.</title>
        <authorList>
            <person name="Greule A."/>
            <person name="Intra B."/>
            <person name="Flemming S."/>
            <person name="Rommel M.G."/>
            <person name="Panbangred W."/>
            <person name="Bechthold A."/>
        </authorList>
    </citation>
    <scope>NUCLEOTIDE SEQUENCE [LARGE SCALE GENOMIC DNA]</scope>
    <source>
        <strain evidence="4 5">44EHW</strain>
    </source>
</reference>
<keyword evidence="2" id="KW-0472">Membrane</keyword>
<keyword evidence="2" id="KW-0812">Transmembrane</keyword>
<keyword evidence="2" id="KW-1133">Transmembrane helix</keyword>
<dbReference type="Pfam" id="PF10708">
    <property type="entry name" value="DUF2510"/>
    <property type="match status" value="1"/>
</dbReference>
<dbReference type="InterPro" id="IPR018929">
    <property type="entry name" value="DUF2510"/>
</dbReference>
<dbReference type="RefSeq" id="WP_143218917.1">
    <property type="nucleotide sequence ID" value="NZ_MKQR01000007.1"/>
</dbReference>
<sequence length="271" mass="29693">MTDCRSLLDAPVLGARDQGDLFVRLRAALADPDHRTEAWPLLVRLRHRTDLDERVAAALERVLGPGWRPDPRGHHEARYWDGQSWTTLVRTNGHEYTDRARPPEVPSAPPQSAAATPGRAASGVLGPRRAPSPVEQDAPRGRRWWLVAAGVFVIAAGVGGGILLDKGFGPSDKAASQLARDFVDAVNTHDTTNVTQYVCTKDRTDTSYLYGSIFDRAKVTLERVDPQGDDPRFTILAARTSGTSALRLNIPLTVEDGEWRVCDMNKALSGR</sequence>
<organism evidence="4 5">
    <name type="scientific">Actinokineospora bangkokensis</name>
    <dbReference type="NCBI Taxonomy" id="1193682"/>
    <lineage>
        <taxon>Bacteria</taxon>
        <taxon>Bacillati</taxon>
        <taxon>Actinomycetota</taxon>
        <taxon>Actinomycetes</taxon>
        <taxon>Pseudonocardiales</taxon>
        <taxon>Pseudonocardiaceae</taxon>
        <taxon>Actinokineospora</taxon>
    </lineage>
</organism>
<evidence type="ECO:0000256" key="2">
    <source>
        <dbReference type="SAM" id="Phobius"/>
    </source>
</evidence>
<dbReference type="Proteomes" id="UP000186040">
    <property type="component" value="Unassembled WGS sequence"/>
</dbReference>
<keyword evidence="5" id="KW-1185">Reference proteome</keyword>
<feature type="region of interest" description="Disordered" evidence="1">
    <location>
        <begin position="96"/>
        <end position="138"/>
    </location>
</feature>
<protein>
    <recommendedName>
        <fullName evidence="3">DUF2510 domain-containing protein</fullName>
    </recommendedName>
</protein>
<evidence type="ECO:0000256" key="1">
    <source>
        <dbReference type="SAM" id="MobiDB-lite"/>
    </source>
</evidence>
<dbReference type="EMBL" id="MKQR01000007">
    <property type="protein sequence ID" value="OLR94582.1"/>
    <property type="molecule type" value="Genomic_DNA"/>
</dbReference>